<dbReference type="AlphaFoldDB" id="A0A0D2IXK7"/>
<dbReference type="GeneID" id="25297126"/>
<evidence type="ECO:0000313" key="2">
    <source>
        <dbReference type="Proteomes" id="UP000053617"/>
    </source>
</evidence>
<dbReference type="VEuPathDB" id="FungiDB:Z518_09055"/>
<organism evidence="1 2">
    <name type="scientific">Rhinocladiella mackenziei CBS 650.93</name>
    <dbReference type="NCBI Taxonomy" id="1442369"/>
    <lineage>
        <taxon>Eukaryota</taxon>
        <taxon>Fungi</taxon>
        <taxon>Dikarya</taxon>
        <taxon>Ascomycota</taxon>
        <taxon>Pezizomycotina</taxon>
        <taxon>Eurotiomycetes</taxon>
        <taxon>Chaetothyriomycetidae</taxon>
        <taxon>Chaetothyriales</taxon>
        <taxon>Herpotrichiellaceae</taxon>
        <taxon>Rhinocladiella</taxon>
    </lineage>
</organism>
<gene>
    <name evidence="1" type="ORF">Z518_09055</name>
</gene>
<name>A0A0D2IXK7_9EURO</name>
<dbReference type="OrthoDB" id="4143634at2759"/>
<reference evidence="1 2" key="1">
    <citation type="submission" date="2015-01" db="EMBL/GenBank/DDBJ databases">
        <title>The Genome Sequence of Rhinocladiella mackenzie CBS 650.93.</title>
        <authorList>
            <consortium name="The Broad Institute Genomics Platform"/>
            <person name="Cuomo C."/>
            <person name="de Hoog S."/>
            <person name="Gorbushina A."/>
            <person name="Stielow B."/>
            <person name="Teixiera M."/>
            <person name="Abouelleil A."/>
            <person name="Chapman S.B."/>
            <person name="Priest M."/>
            <person name="Young S.K."/>
            <person name="Wortman J."/>
            <person name="Nusbaum C."/>
            <person name="Birren B."/>
        </authorList>
    </citation>
    <scope>NUCLEOTIDE SEQUENCE [LARGE SCALE GENOMIC DNA]</scope>
    <source>
        <strain evidence="1 2">CBS 650.93</strain>
    </source>
</reference>
<dbReference type="RefSeq" id="XP_013268466.1">
    <property type="nucleotide sequence ID" value="XM_013413012.1"/>
</dbReference>
<dbReference type="Proteomes" id="UP000053617">
    <property type="component" value="Unassembled WGS sequence"/>
</dbReference>
<dbReference type="EMBL" id="KN847481">
    <property type="protein sequence ID" value="KIX01330.1"/>
    <property type="molecule type" value="Genomic_DNA"/>
</dbReference>
<keyword evidence="2" id="KW-1185">Reference proteome</keyword>
<accession>A0A0D2IXK7</accession>
<dbReference type="STRING" id="1442369.A0A0D2IXK7"/>
<sequence length="141" mass="15687">MDDSSDSDKRRFETEFLPLMQSTLGALADDDGASSSNNLPIHVKSLGAEGQSFCDSMVNLMKQSHALLFAYDQLASQETQTSRLQEISTTFKRDKEVAKATIEAGRLVAGRDVDNLLADRFHEVRDPDDLTDEEIHKGRLL</sequence>
<proteinExistence type="predicted"/>
<protein>
    <submittedName>
        <fullName evidence="1">Rhinocladiella mackenziei CBS 650.93 unplaced genomic scaffold supercont1.7, whole genome shotgun sequence</fullName>
    </submittedName>
</protein>
<evidence type="ECO:0000313" key="1">
    <source>
        <dbReference type="EMBL" id="KIX01330.1"/>
    </source>
</evidence>
<dbReference type="HOGENOM" id="CLU_1826372_0_0_1"/>